<reference evidence="1 2" key="1">
    <citation type="submission" date="2014-04" db="EMBL/GenBank/DDBJ databases">
        <authorList>
            <consortium name="DOE Joint Genome Institute"/>
            <person name="Kuo A."/>
            <person name="Kohler A."/>
            <person name="Nagy L.G."/>
            <person name="Floudas D."/>
            <person name="Copeland A."/>
            <person name="Barry K.W."/>
            <person name="Cichocki N."/>
            <person name="Veneault-Fourrey C."/>
            <person name="LaButti K."/>
            <person name="Lindquist E.A."/>
            <person name="Lipzen A."/>
            <person name="Lundell T."/>
            <person name="Morin E."/>
            <person name="Murat C."/>
            <person name="Sun H."/>
            <person name="Tunlid A."/>
            <person name="Henrissat B."/>
            <person name="Grigoriev I.V."/>
            <person name="Hibbett D.S."/>
            <person name="Martin F."/>
            <person name="Nordberg H.P."/>
            <person name="Cantor M.N."/>
            <person name="Hua S.X."/>
        </authorList>
    </citation>
    <scope>NUCLEOTIDE SEQUENCE [LARGE SCALE GENOMIC DNA]</scope>
    <source>
        <strain evidence="1 2">Foug A</strain>
    </source>
</reference>
<sequence length="67" mass="7688">MFVNICEDRHPVMKGKIFPEHQCSVPLLMLQVHLSGVESAWVSGHMGMSLGVVFGGWSPTWWYNQWK</sequence>
<name>A0A0C3A6K9_9AGAM</name>
<dbReference type="Proteomes" id="UP000053989">
    <property type="component" value="Unassembled WGS sequence"/>
</dbReference>
<reference evidence="2" key="2">
    <citation type="submission" date="2015-01" db="EMBL/GenBank/DDBJ databases">
        <title>Evolutionary Origins and Diversification of the Mycorrhizal Mutualists.</title>
        <authorList>
            <consortium name="DOE Joint Genome Institute"/>
            <consortium name="Mycorrhizal Genomics Consortium"/>
            <person name="Kohler A."/>
            <person name="Kuo A."/>
            <person name="Nagy L.G."/>
            <person name="Floudas D."/>
            <person name="Copeland A."/>
            <person name="Barry K.W."/>
            <person name="Cichocki N."/>
            <person name="Veneault-Fourrey C."/>
            <person name="LaButti K."/>
            <person name="Lindquist E.A."/>
            <person name="Lipzen A."/>
            <person name="Lundell T."/>
            <person name="Morin E."/>
            <person name="Murat C."/>
            <person name="Riley R."/>
            <person name="Ohm R."/>
            <person name="Sun H."/>
            <person name="Tunlid A."/>
            <person name="Henrissat B."/>
            <person name="Grigoriev I.V."/>
            <person name="Hibbett D.S."/>
            <person name="Martin F."/>
        </authorList>
    </citation>
    <scope>NUCLEOTIDE SEQUENCE [LARGE SCALE GENOMIC DNA]</scope>
    <source>
        <strain evidence="2">Foug A</strain>
    </source>
</reference>
<dbReference type="InParanoid" id="A0A0C3A6K9"/>
<evidence type="ECO:0000313" key="1">
    <source>
        <dbReference type="EMBL" id="KIM60427.1"/>
    </source>
</evidence>
<dbReference type="AlphaFoldDB" id="A0A0C3A6K9"/>
<organism evidence="1 2">
    <name type="scientific">Scleroderma citrinum Foug A</name>
    <dbReference type="NCBI Taxonomy" id="1036808"/>
    <lineage>
        <taxon>Eukaryota</taxon>
        <taxon>Fungi</taxon>
        <taxon>Dikarya</taxon>
        <taxon>Basidiomycota</taxon>
        <taxon>Agaricomycotina</taxon>
        <taxon>Agaricomycetes</taxon>
        <taxon>Agaricomycetidae</taxon>
        <taxon>Boletales</taxon>
        <taxon>Sclerodermatineae</taxon>
        <taxon>Sclerodermataceae</taxon>
        <taxon>Scleroderma</taxon>
    </lineage>
</organism>
<protein>
    <submittedName>
        <fullName evidence="1">Uncharacterized protein</fullName>
    </submittedName>
</protein>
<evidence type="ECO:0000313" key="2">
    <source>
        <dbReference type="Proteomes" id="UP000053989"/>
    </source>
</evidence>
<keyword evidence="2" id="KW-1185">Reference proteome</keyword>
<dbReference type="HOGENOM" id="CLU_2813929_0_0_1"/>
<dbReference type="EMBL" id="KN822062">
    <property type="protein sequence ID" value="KIM60427.1"/>
    <property type="molecule type" value="Genomic_DNA"/>
</dbReference>
<accession>A0A0C3A6K9</accession>
<proteinExistence type="predicted"/>
<gene>
    <name evidence="1" type="ORF">SCLCIDRAFT_1183790</name>
</gene>